<keyword evidence="1" id="KW-0175">Coiled coil</keyword>
<sequence length="355" mass="38557">MSGLPSYEQLFGELDWNTKLEAEIFATLQQTLTVQEGLHAFISAATAVEHGTSGASSQVSEDIKKAVGVYDNLLWAGRELATDAASARCVAGFSNLMVPKLILNSNVPRDAVVAELEHFVTKLPVKSALVTATGDDFAALSKKFSHIDALIDANTRGAAKLDPEIVAATSKLSESESDLKEAKKELDDLIPSLIHFLRIDDASKTLTDILTLCTKVIINLLNKGIPEGSEEKKKLDDARNKVDALERQVKTERQALNKIIAESKKAAADDTKWVGLRARLTENVNEVQKVEPSFEVLVRVSGMIKRECETYVEFLKGSDAEDEGKKAAANAKVTFAADLYRNLIPALTKFATAVA</sequence>
<comment type="caution">
    <text evidence="2">The sequence shown here is derived from an EMBL/GenBank/DDBJ whole genome shotgun (WGS) entry which is preliminary data.</text>
</comment>
<reference evidence="2 3" key="1">
    <citation type="journal article" date="2018" name="Evol. Lett.">
        <title>Horizontal gene cluster transfer increased hallucinogenic mushroom diversity.</title>
        <authorList>
            <person name="Reynolds H.T."/>
            <person name="Vijayakumar V."/>
            <person name="Gluck-Thaler E."/>
            <person name="Korotkin H.B."/>
            <person name="Matheny P.B."/>
            <person name="Slot J.C."/>
        </authorList>
    </citation>
    <scope>NUCLEOTIDE SEQUENCE [LARGE SCALE GENOMIC DNA]</scope>
    <source>
        <strain evidence="2 3">2629</strain>
    </source>
</reference>
<organism evidence="2 3">
    <name type="scientific">Panaeolus cyanescens</name>
    <dbReference type="NCBI Taxonomy" id="181874"/>
    <lineage>
        <taxon>Eukaryota</taxon>
        <taxon>Fungi</taxon>
        <taxon>Dikarya</taxon>
        <taxon>Basidiomycota</taxon>
        <taxon>Agaricomycotina</taxon>
        <taxon>Agaricomycetes</taxon>
        <taxon>Agaricomycetidae</taxon>
        <taxon>Agaricales</taxon>
        <taxon>Agaricineae</taxon>
        <taxon>Galeropsidaceae</taxon>
        <taxon>Panaeolus</taxon>
    </lineage>
</organism>
<evidence type="ECO:0000313" key="2">
    <source>
        <dbReference type="EMBL" id="PPR05334.1"/>
    </source>
</evidence>
<dbReference type="Proteomes" id="UP000284842">
    <property type="component" value="Unassembled WGS sequence"/>
</dbReference>
<dbReference type="InParanoid" id="A0A409YQP9"/>
<proteinExistence type="predicted"/>
<protein>
    <submittedName>
        <fullName evidence="2">Uncharacterized protein</fullName>
    </submittedName>
</protein>
<keyword evidence="3" id="KW-1185">Reference proteome</keyword>
<feature type="coiled-coil region" evidence="1">
    <location>
        <begin position="228"/>
        <end position="262"/>
    </location>
</feature>
<name>A0A409YQP9_9AGAR</name>
<dbReference type="OrthoDB" id="10591287at2759"/>
<evidence type="ECO:0000256" key="1">
    <source>
        <dbReference type="SAM" id="Coils"/>
    </source>
</evidence>
<dbReference type="AlphaFoldDB" id="A0A409YQP9"/>
<accession>A0A409YQP9</accession>
<dbReference type="EMBL" id="NHTK01000815">
    <property type="protein sequence ID" value="PPR05334.1"/>
    <property type="molecule type" value="Genomic_DNA"/>
</dbReference>
<evidence type="ECO:0000313" key="3">
    <source>
        <dbReference type="Proteomes" id="UP000284842"/>
    </source>
</evidence>
<gene>
    <name evidence="2" type="ORF">CVT24_008053</name>
</gene>